<dbReference type="PROSITE" id="PS51186">
    <property type="entry name" value="GNAT"/>
    <property type="match status" value="1"/>
</dbReference>
<proteinExistence type="predicted"/>
<organism evidence="4 5">
    <name type="scientific">Paenibacillus illinoisensis</name>
    <dbReference type="NCBI Taxonomy" id="59845"/>
    <lineage>
        <taxon>Bacteria</taxon>
        <taxon>Bacillati</taxon>
        <taxon>Bacillota</taxon>
        <taxon>Bacilli</taxon>
        <taxon>Bacillales</taxon>
        <taxon>Paenibacillaceae</taxon>
        <taxon>Paenibacillus</taxon>
    </lineage>
</organism>
<keyword evidence="2 4" id="KW-0012">Acyltransferase</keyword>
<name>A0A2W0C6H8_9BACL</name>
<reference evidence="4 5" key="1">
    <citation type="submission" date="2018-01" db="EMBL/GenBank/DDBJ databases">
        <title>Genome sequence of the PGP bacterium Paenibacillus illinoisensis E3.</title>
        <authorList>
            <person name="Rolli E."/>
            <person name="Marasco R."/>
            <person name="Bessem C."/>
            <person name="Michoud G."/>
            <person name="Gaiarsa S."/>
            <person name="Borin S."/>
            <person name="Daffonchio D."/>
        </authorList>
    </citation>
    <scope>NUCLEOTIDE SEQUENCE [LARGE SCALE GENOMIC DNA]</scope>
    <source>
        <strain evidence="4 5">E3</strain>
    </source>
</reference>
<sequence length="151" mass="17054">MEFITATVDHLPAIVRLLADDEFGVTRERYEIPLPKEYIEAFAKIEQQIGNSIIVAMDKDEVVGCLQLTIIPGISRLGTTRGQIEGVRVGKGYRGRGIGESLFRYAINEAKSMGCEMIQLTTDKKRKDAHRFYERLGFVDSHDGMKLVFSR</sequence>
<keyword evidence="1 4" id="KW-0808">Transferase</keyword>
<feature type="domain" description="N-acetyltransferase" evidence="3">
    <location>
        <begin position="1"/>
        <end position="151"/>
    </location>
</feature>
<dbReference type="EMBL" id="PRLG01000029">
    <property type="protein sequence ID" value="PYY25899.1"/>
    <property type="molecule type" value="Genomic_DNA"/>
</dbReference>
<dbReference type="Gene3D" id="3.40.630.30">
    <property type="match status" value="1"/>
</dbReference>
<evidence type="ECO:0000313" key="5">
    <source>
        <dbReference type="Proteomes" id="UP000247459"/>
    </source>
</evidence>
<dbReference type="AlphaFoldDB" id="A0A2W0C6H8"/>
<dbReference type="RefSeq" id="WP_110822030.1">
    <property type="nucleotide sequence ID" value="NZ_PRLG01000029.1"/>
</dbReference>
<evidence type="ECO:0000256" key="1">
    <source>
        <dbReference type="ARBA" id="ARBA00022679"/>
    </source>
</evidence>
<dbReference type="InterPro" id="IPR000182">
    <property type="entry name" value="GNAT_dom"/>
</dbReference>
<dbReference type="PANTHER" id="PTHR43877">
    <property type="entry name" value="AMINOALKYLPHOSPHONATE N-ACETYLTRANSFERASE-RELATED-RELATED"/>
    <property type="match status" value="1"/>
</dbReference>
<protein>
    <submittedName>
        <fullName evidence="4">Acetyltransferase</fullName>
        <ecNumber evidence="4">2.3.1.4</ecNumber>
    </submittedName>
</protein>
<dbReference type="Pfam" id="PF00583">
    <property type="entry name" value="Acetyltransf_1"/>
    <property type="match status" value="1"/>
</dbReference>
<evidence type="ECO:0000256" key="2">
    <source>
        <dbReference type="ARBA" id="ARBA00023315"/>
    </source>
</evidence>
<dbReference type="CDD" id="cd04301">
    <property type="entry name" value="NAT_SF"/>
    <property type="match status" value="1"/>
</dbReference>
<dbReference type="EC" id="2.3.1.4" evidence="4"/>
<dbReference type="InterPro" id="IPR016181">
    <property type="entry name" value="Acyl_CoA_acyltransferase"/>
</dbReference>
<dbReference type="SUPFAM" id="SSF55729">
    <property type="entry name" value="Acyl-CoA N-acyltransferases (Nat)"/>
    <property type="match status" value="1"/>
</dbReference>
<dbReference type="Proteomes" id="UP000247459">
    <property type="component" value="Unassembled WGS sequence"/>
</dbReference>
<evidence type="ECO:0000313" key="4">
    <source>
        <dbReference type="EMBL" id="PYY25899.1"/>
    </source>
</evidence>
<dbReference type="OrthoDB" id="9789603at2"/>
<evidence type="ECO:0000259" key="3">
    <source>
        <dbReference type="PROSITE" id="PS51186"/>
    </source>
</evidence>
<dbReference type="PANTHER" id="PTHR43877:SF2">
    <property type="entry name" value="AMINOALKYLPHOSPHONATE N-ACETYLTRANSFERASE-RELATED"/>
    <property type="match status" value="1"/>
</dbReference>
<comment type="caution">
    <text evidence="4">The sequence shown here is derived from an EMBL/GenBank/DDBJ whole genome shotgun (WGS) entry which is preliminary data.</text>
</comment>
<dbReference type="InterPro" id="IPR050832">
    <property type="entry name" value="Bact_Acetyltransf"/>
</dbReference>
<dbReference type="GO" id="GO:0004343">
    <property type="term" value="F:glucosamine 6-phosphate N-acetyltransferase activity"/>
    <property type="evidence" value="ECO:0007669"/>
    <property type="project" value="UniProtKB-EC"/>
</dbReference>
<accession>A0A2W0C6H8</accession>
<gene>
    <name evidence="4" type="ORF">PIL02S_05268</name>
</gene>